<dbReference type="EMBL" id="KL660729">
    <property type="protein sequence ID" value="KFA63692.1"/>
    <property type="molecule type" value="Genomic_DNA"/>
</dbReference>
<dbReference type="InParanoid" id="A0A084QIA7"/>
<evidence type="ECO:0000313" key="3">
    <source>
        <dbReference type="Proteomes" id="UP000028524"/>
    </source>
</evidence>
<keyword evidence="3" id="KW-1185">Reference proteome</keyword>
<dbReference type="Proteomes" id="UP000028524">
    <property type="component" value="Unassembled WGS sequence"/>
</dbReference>
<accession>A0A084QIA7</accession>
<evidence type="ECO:0000256" key="1">
    <source>
        <dbReference type="SAM" id="MobiDB-lite"/>
    </source>
</evidence>
<evidence type="ECO:0000313" key="2">
    <source>
        <dbReference type="EMBL" id="KFA63692.1"/>
    </source>
</evidence>
<dbReference type="AlphaFoldDB" id="A0A084QIA7"/>
<feature type="region of interest" description="Disordered" evidence="1">
    <location>
        <begin position="56"/>
        <end position="115"/>
    </location>
</feature>
<organism evidence="2 3">
    <name type="scientific">Stachybotrys chlorohalonatus (strain IBT 40285)</name>
    <dbReference type="NCBI Taxonomy" id="1283841"/>
    <lineage>
        <taxon>Eukaryota</taxon>
        <taxon>Fungi</taxon>
        <taxon>Dikarya</taxon>
        <taxon>Ascomycota</taxon>
        <taxon>Pezizomycotina</taxon>
        <taxon>Sordariomycetes</taxon>
        <taxon>Hypocreomycetidae</taxon>
        <taxon>Hypocreales</taxon>
        <taxon>Stachybotryaceae</taxon>
        <taxon>Stachybotrys</taxon>
    </lineage>
</organism>
<proteinExistence type="predicted"/>
<sequence>MVLIYDQTWWVGASSSAWLISRVDSRHQAEPRAMMPAPVPHLISSHLISFASFSRSPQLETSPNRLLPPASRRAEGRMTGGAEQSCSQSLHPGRQWMAPAPDQAAATGWASLSAV</sequence>
<reference evidence="2 3" key="1">
    <citation type="journal article" date="2014" name="BMC Genomics">
        <title>Comparative genome sequencing reveals chemotype-specific gene clusters in the toxigenic black mold Stachybotrys.</title>
        <authorList>
            <person name="Semeiks J."/>
            <person name="Borek D."/>
            <person name="Otwinowski Z."/>
            <person name="Grishin N.V."/>
        </authorList>
    </citation>
    <scope>NUCLEOTIDE SEQUENCE [LARGE SCALE GENOMIC DNA]</scope>
    <source>
        <strain evidence="2 3">IBT 40285</strain>
    </source>
</reference>
<gene>
    <name evidence="2" type="ORF">S40285_10613</name>
</gene>
<protein>
    <submittedName>
        <fullName evidence="2">Uncharacterized protein</fullName>
    </submittedName>
</protein>
<name>A0A084QIA7_STAC4</name>
<dbReference type="HOGENOM" id="CLU_2110563_0_0_1"/>